<sequence length="339" mass="38085">PCFKKTNCCQDCTSSYIDRLDLALQLKLRCAVKRLLKDNREQFDEVARLLIEHNAFETYKDHCWSAISAQQFHDIAKETCGMKQDNSDDLAPIHVALDFPDARTVSVSGVTFLVSSSTLALHADTLRSLFASSTRASDPVKIEVAASSFITFMNATVGILPEECSCQLLDDLVTMGASHLHEYCVEKIKRGIIDFPSVERTTAAIELVKHYHTQSTLNRQTLDSATSSLSNSELRILLSQCPFLPGQLRREVEAELLHESHSITINVKTLAGKTITLSMEMAPRTVVFVIKKMIQDCENISWEQQRLIFSGEQLENDRSMVSYRIQDGSTLHLVLKLRC</sequence>
<protein>
    <recommendedName>
        <fullName evidence="1">Ubiquitin-like domain-containing protein</fullName>
    </recommendedName>
</protein>
<dbReference type="InterPro" id="IPR019956">
    <property type="entry name" value="Ubiquitin_dom"/>
</dbReference>
<dbReference type="Gene3D" id="3.10.20.90">
    <property type="entry name" value="Phosphatidylinositol 3-kinase Catalytic Subunit, Chain A, domain 1"/>
    <property type="match status" value="1"/>
</dbReference>
<dbReference type="Proteomes" id="UP001432322">
    <property type="component" value="Unassembled WGS sequence"/>
</dbReference>
<keyword evidence="3" id="KW-1185">Reference proteome</keyword>
<name>A0AAV5V2I6_9BILA</name>
<accession>A0AAV5V2I6</accession>
<dbReference type="SUPFAM" id="SSF54236">
    <property type="entry name" value="Ubiquitin-like"/>
    <property type="match status" value="1"/>
</dbReference>
<dbReference type="InterPro" id="IPR029071">
    <property type="entry name" value="Ubiquitin-like_domsf"/>
</dbReference>
<gene>
    <name evidence="2" type="ORF">PFISCL1PPCAC_4076</name>
</gene>
<dbReference type="EMBL" id="BTSY01000002">
    <property type="protein sequence ID" value="GMT12779.1"/>
    <property type="molecule type" value="Genomic_DNA"/>
</dbReference>
<evidence type="ECO:0000313" key="3">
    <source>
        <dbReference type="Proteomes" id="UP001432322"/>
    </source>
</evidence>
<dbReference type="AlphaFoldDB" id="A0AAV5V2I6"/>
<dbReference type="InterPro" id="IPR000626">
    <property type="entry name" value="Ubiquitin-like_dom"/>
</dbReference>
<proteinExistence type="predicted"/>
<evidence type="ECO:0000313" key="2">
    <source>
        <dbReference type="EMBL" id="GMT12779.1"/>
    </source>
</evidence>
<comment type="caution">
    <text evidence="2">The sequence shown here is derived from an EMBL/GenBank/DDBJ whole genome shotgun (WGS) entry which is preliminary data.</text>
</comment>
<dbReference type="PANTHER" id="PTHR10666">
    <property type="entry name" value="UBIQUITIN"/>
    <property type="match status" value="1"/>
</dbReference>
<dbReference type="InterPro" id="IPR050158">
    <property type="entry name" value="Ubiquitin_ubiquitin-like"/>
</dbReference>
<feature type="domain" description="Ubiquitin-like" evidence="1">
    <location>
        <begin position="263"/>
        <end position="339"/>
    </location>
</feature>
<evidence type="ECO:0000259" key="1">
    <source>
        <dbReference type="PROSITE" id="PS50053"/>
    </source>
</evidence>
<dbReference type="PRINTS" id="PR00348">
    <property type="entry name" value="UBIQUITIN"/>
</dbReference>
<feature type="non-terminal residue" evidence="2">
    <location>
        <position position="1"/>
    </location>
</feature>
<dbReference type="SMART" id="SM00213">
    <property type="entry name" value="UBQ"/>
    <property type="match status" value="1"/>
</dbReference>
<dbReference type="PROSITE" id="PS50053">
    <property type="entry name" value="UBIQUITIN_2"/>
    <property type="match status" value="1"/>
</dbReference>
<dbReference type="Pfam" id="PF00240">
    <property type="entry name" value="ubiquitin"/>
    <property type="match status" value="1"/>
</dbReference>
<reference evidence="2" key="1">
    <citation type="submission" date="2023-10" db="EMBL/GenBank/DDBJ databases">
        <title>Genome assembly of Pristionchus species.</title>
        <authorList>
            <person name="Yoshida K."/>
            <person name="Sommer R.J."/>
        </authorList>
    </citation>
    <scope>NUCLEOTIDE SEQUENCE</scope>
    <source>
        <strain evidence="2">RS5133</strain>
    </source>
</reference>
<organism evidence="2 3">
    <name type="scientific">Pristionchus fissidentatus</name>
    <dbReference type="NCBI Taxonomy" id="1538716"/>
    <lineage>
        <taxon>Eukaryota</taxon>
        <taxon>Metazoa</taxon>
        <taxon>Ecdysozoa</taxon>
        <taxon>Nematoda</taxon>
        <taxon>Chromadorea</taxon>
        <taxon>Rhabditida</taxon>
        <taxon>Rhabditina</taxon>
        <taxon>Diplogasteromorpha</taxon>
        <taxon>Diplogasteroidea</taxon>
        <taxon>Neodiplogasteridae</taxon>
        <taxon>Pristionchus</taxon>
    </lineage>
</organism>